<feature type="domain" description="DUF6754" evidence="2">
    <location>
        <begin position="116"/>
        <end position="362"/>
    </location>
</feature>
<keyword evidence="1" id="KW-1133">Transmembrane helix</keyword>
<evidence type="ECO:0000313" key="4">
    <source>
        <dbReference type="Proteomes" id="UP000324143"/>
    </source>
</evidence>
<reference evidence="3" key="1">
    <citation type="submission" date="2019-08" db="EMBL/GenBank/DDBJ databases">
        <title>Genomic characterization of a novel candidate phylum (ARYD3) from a high temperature, high salinity tertiary oil reservoir in north central Oklahoma, USA.</title>
        <authorList>
            <person name="Youssef N.H."/>
            <person name="Yadav A."/>
            <person name="Elshahed M.S."/>
        </authorList>
    </citation>
    <scope>NUCLEOTIDE SEQUENCE [LARGE SCALE GENOMIC DNA]</scope>
    <source>
        <strain evidence="3">ARYD3</strain>
    </source>
</reference>
<accession>A0A5D0MJX5</accession>
<dbReference type="Pfam" id="PF20539">
    <property type="entry name" value="DUF6754"/>
    <property type="match status" value="1"/>
</dbReference>
<dbReference type="Proteomes" id="UP000324143">
    <property type="component" value="Unassembled WGS sequence"/>
</dbReference>
<sequence length="375" mass="41255">MRKAVGVLLFLLLGTVLIYSSSDVSSLKVRDVPYDGGGKLVVSWNITAEEEVGNIKIFQKINGEDWKLYKSTNKLVDKMKDNSVNHKNSYKYKIEVYDKEGNLLFTKESKTITPGVAFYNVGKTAVLVSLLIIGGLIYYFISAARRGQKLKIRRIPALDSLDEAVGRATEMGKPVLFVPGILDVKNPQTIAGVLVLSEVAYKTANFGTDLNVPVSKPIVLSTANDTVKEAYMRAGRPDQFNDDMVHYVTNDQFGYVSHIDGYMVREKPAAVFMLGAFYAESLILAETGHSIGAIQVAGTAMPSQIPFFITTCDYVLIGEELYAASAYLSRKPDILGALKGQDYAKLLIMIAIIVGAIMTIIFPEFHFAEIFTDIG</sequence>
<evidence type="ECO:0000259" key="2">
    <source>
        <dbReference type="Pfam" id="PF20539"/>
    </source>
</evidence>
<evidence type="ECO:0000313" key="3">
    <source>
        <dbReference type="EMBL" id="TYB30869.1"/>
    </source>
</evidence>
<keyword evidence="4" id="KW-1185">Reference proteome</keyword>
<keyword evidence="1" id="KW-0812">Transmembrane</keyword>
<feature type="transmembrane region" description="Helical" evidence="1">
    <location>
        <begin position="343"/>
        <end position="362"/>
    </location>
</feature>
<dbReference type="InterPro" id="IPR046642">
    <property type="entry name" value="DUF6754"/>
</dbReference>
<evidence type="ECO:0000256" key="1">
    <source>
        <dbReference type="SAM" id="Phobius"/>
    </source>
</evidence>
<name>A0A5D0MJX5_9BACT</name>
<feature type="transmembrane region" description="Helical" evidence="1">
    <location>
        <begin position="124"/>
        <end position="144"/>
    </location>
</feature>
<keyword evidence="1" id="KW-0472">Membrane</keyword>
<gene>
    <name evidence="3" type="ORF">FXF47_06705</name>
</gene>
<protein>
    <recommendedName>
        <fullName evidence="2">DUF6754 domain-containing protein</fullName>
    </recommendedName>
</protein>
<dbReference type="EMBL" id="VSIX01000065">
    <property type="protein sequence ID" value="TYB30869.1"/>
    <property type="molecule type" value="Genomic_DNA"/>
</dbReference>
<organism evidence="3 4">
    <name type="scientific">Candidatus Mcinerneyibacterium aminivorans</name>
    <dbReference type="NCBI Taxonomy" id="2703815"/>
    <lineage>
        <taxon>Bacteria</taxon>
        <taxon>Candidatus Macinerneyibacteriota</taxon>
        <taxon>Candidatus Mcinerneyibacteria</taxon>
        <taxon>Candidatus Mcinerneyibacteriales</taxon>
        <taxon>Candidatus Mcinerneyibacteriaceae</taxon>
        <taxon>Candidatus Mcinerneyibacterium</taxon>
    </lineage>
</organism>
<comment type="caution">
    <text evidence="3">The sequence shown here is derived from an EMBL/GenBank/DDBJ whole genome shotgun (WGS) entry which is preliminary data.</text>
</comment>
<dbReference type="AlphaFoldDB" id="A0A5D0MJX5"/>
<proteinExistence type="predicted"/>